<dbReference type="AlphaFoldDB" id="A0A1H1SND6"/>
<name>A0A1H1SND6_9GAMM</name>
<dbReference type="GO" id="GO:0006798">
    <property type="term" value="P:polyphosphate catabolic process"/>
    <property type="evidence" value="ECO:0007669"/>
    <property type="project" value="TreeGrafter"/>
</dbReference>
<dbReference type="RefSeq" id="WP_092286295.1">
    <property type="nucleotide sequence ID" value="NZ_LT629763.1"/>
</dbReference>
<organism evidence="13 14">
    <name type="scientific">Halopseudomonas sabulinigri</name>
    <dbReference type="NCBI Taxonomy" id="472181"/>
    <lineage>
        <taxon>Bacteria</taxon>
        <taxon>Pseudomonadati</taxon>
        <taxon>Pseudomonadota</taxon>
        <taxon>Gammaproteobacteria</taxon>
        <taxon>Pseudomonadales</taxon>
        <taxon>Pseudomonadaceae</taxon>
        <taxon>Halopseudomonas</taxon>
    </lineage>
</organism>
<evidence type="ECO:0000259" key="12">
    <source>
        <dbReference type="Pfam" id="PF21447"/>
    </source>
</evidence>
<gene>
    <name evidence="13" type="ORF">SAMN05216271_2045</name>
</gene>
<dbReference type="EC" id="3.6.1.11" evidence="5"/>
<dbReference type="InterPro" id="IPR003695">
    <property type="entry name" value="Ppx_GppA_N"/>
</dbReference>
<comment type="subcellular location">
    <subcellularLocation>
        <location evidence="2">Cell membrane</location>
        <topology evidence="2">Peripheral membrane protein</topology>
    </subcellularLocation>
</comment>
<evidence type="ECO:0000256" key="10">
    <source>
        <dbReference type="ARBA" id="ARBA00047607"/>
    </source>
</evidence>
<dbReference type="GO" id="GO:0005886">
    <property type="term" value="C:plasma membrane"/>
    <property type="evidence" value="ECO:0007669"/>
    <property type="project" value="UniProtKB-SubCell"/>
</dbReference>
<comment type="similarity">
    <text evidence="3">Belongs to the GppA/Ppx family.</text>
</comment>
<keyword evidence="8" id="KW-0378">Hydrolase</keyword>
<dbReference type="Gene3D" id="1.10.3210.10">
    <property type="entry name" value="Hypothetical protein af1432"/>
    <property type="match status" value="1"/>
</dbReference>
<dbReference type="FunFam" id="3.30.420.150:FF:000001">
    <property type="entry name" value="Guanosine-5'-triphosphate,3'-diphosphate pyrophosphatase"/>
    <property type="match status" value="1"/>
</dbReference>
<dbReference type="CDD" id="cd24053">
    <property type="entry name" value="ASKHA_NBD_EcPPX-GppA-like"/>
    <property type="match status" value="1"/>
</dbReference>
<dbReference type="Pfam" id="PF02541">
    <property type="entry name" value="Ppx-GppA"/>
    <property type="match status" value="1"/>
</dbReference>
<feature type="domain" description="Ppx/GppA phosphatase N-terminal" evidence="11">
    <location>
        <begin position="26"/>
        <end position="308"/>
    </location>
</feature>
<dbReference type="EMBL" id="LT629763">
    <property type="protein sequence ID" value="SDS49373.1"/>
    <property type="molecule type" value="Genomic_DNA"/>
</dbReference>
<comment type="subunit">
    <text evidence="4">Homodimer.</text>
</comment>
<evidence type="ECO:0000313" key="14">
    <source>
        <dbReference type="Proteomes" id="UP000243413"/>
    </source>
</evidence>
<dbReference type="InterPro" id="IPR030673">
    <property type="entry name" value="PyroPPase_GppA_Ppx"/>
</dbReference>
<dbReference type="SUPFAM" id="SSF53067">
    <property type="entry name" value="Actin-like ATPase domain"/>
    <property type="match status" value="2"/>
</dbReference>
<dbReference type="InterPro" id="IPR048950">
    <property type="entry name" value="Ppx_GppA_C"/>
</dbReference>
<protein>
    <recommendedName>
        <fullName evidence="6">Exopolyphosphatase</fullName>
        <ecNumber evidence="5">3.6.1.11</ecNumber>
    </recommendedName>
</protein>
<evidence type="ECO:0000256" key="7">
    <source>
        <dbReference type="ARBA" id="ARBA00022475"/>
    </source>
</evidence>
<feature type="domain" description="Ppx/GppA phosphatase C-terminal" evidence="12">
    <location>
        <begin position="314"/>
        <end position="487"/>
    </location>
</feature>
<dbReference type="FunFam" id="3.30.420.40:FF:000023">
    <property type="entry name" value="Guanosine-5'-triphosphate,3'-diphosphate pyrophosphatase"/>
    <property type="match status" value="1"/>
</dbReference>
<proteinExistence type="inferred from homology"/>
<evidence type="ECO:0000256" key="2">
    <source>
        <dbReference type="ARBA" id="ARBA00004202"/>
    </source>
</evidence>
<dbReference type="PIRSF" id="PIRSF001267">
    <property type="entry name" value="Pyrophosphatase_GppA_Ppx"/>
    <property type="match status" value="1"/>
</dbReference>
<keyword evidence="9" id="KW-0472">Membrane</keyword>
<evidence type="ECO:0000313" key="13">
    <source>
        <dbReference type="EMBL" id="SDS49373.1"/>
    </source>
</evidence>
<dbReference type="NCBIfam" id="TIGR03706">
    <property type="entry name" value="exo_poly_only"/>
    <property type="match status" value="1"/>
</dbReference>
<evidence type="ECO:0000259" key="11">
    <source>
        <dbReference type="Pfam" id="PF02541"/>
    </source>
</evidence>
<dbReference type="InterPro" id="IPR022371">
    <property type="entry name" value="Exopolyphosphatase"/>
</dbReference>
<evidence type="ECO:0000256" key="8">
    <source>
        <dbReference type="ARBA" id="ARBA00022801"/>
    </source>
</evidence>
<dbReference type="OrthoDB" id="9793035at2"/>
<accession>A0A1H1SND6</accession>
<dbReference type="Gene3D" id="3.30.420.150">
    <property type="entry name" value="Exopolyphosphatase. Domain 2"/>
    <property type="match status" value="1"/>
</dbReference>
<sequence>MADSQQNDHSLVAAIDLGSNSFHMVLARVDQGEIRILERLGEKVQLAAGLNDERMLSDEAMQRGLDCLRRFAQLINGLPPGAVRIVGTNALREARNRGQFIRQVQQILGHRAEVVSGREEARLIYLGVSHTQADDGGRRLVADIGGGSTEFIVGERFESLLRESLSVGCVSFSRQFFADGKITAARYSQAYTAARLELMNIEQAIHRLGWTEAVGASGTIRSIGQCIQAAGKGQGEVNREGLQWLKRKVLKAAHVDKLDIQGLKADRQPILPAGLAILEAMFDALGIENMAHSEGALREGVLYDLLGRQQHEDVRERTLSALMERYHVDLEQAARVEDKALRLMRKVDDQWHLSASKQADLLIWAARVHEVGLDIAHHQFHKHGAYLIEHSDLPGFSRQDQQALALLVRGHRRNLPNAERLGEFGDDAGTLLRLCMILRLAILYHHIRGNQDMPELAVEAGQDYLVLNFPEGWLEANPLTQADFDQEALYWAKVGYRLTAR</sequence>
<dbReference type="Proteomes" id="UP000243413">
    <property type="component" value="Chromosome I"/>
</dbReference>
<reference evidence="14" key="1">
    <citation type="submission" date="2016-10" db="EMBL/GenBank/DDBJ databases">
        <authorList>
            <person name="Varghese N."/>
            <person name="Submissions S."/>
        </authorList>
    </citation>
    <scope>NUCLEOTIDE SEQUENCE [LARGE SCALE GENOMIC DNA]</scope>
    <source>
        <strain evidence="14">JCM 14963</strain>
    </source>
</reference>
<evidence type="ECO:0000256" key="9">
    <source>
        <dbReference type="ARBA" id="ARBA00023136"/>
    </source>
</evidence>
<evidence type="ECO:0000256" key="3">
    <source>
        <dbReference type="ARBA" id="ARBA00007125"/>
    </source>
</evidence>
<comment type="cofactor">
    <cofactor evidence="1">
        <name>Mg(2+)</name>
        <dbReference type="ChEBI" id="CHEBI:18420"/>
    </cofactor>
</comment>
<dbReference type="PANTHER" id="PTHR30005">
    <property type="entry name" value="EXOPOLYPHOSPHATASE"/>
    <property type="match status" value="1"/>
</dbReference>
<dbReference type="STRING" id="472181.SAMN05216271_2045"/>
<evidence type="ECO:0000256" key="4">
    <source>
        <dbReference type="ARBA" id="ARBA00011738"/>
    </source>
</evidence>
<dbReference type="Gene3D" id="3.30.420.40">
    <property type="match status" value="1"/>
</dbReference>
<dbReference type="Pfam" id="PF21447">
    <property type="entry name" value="Ppx-GppA_III"/>
    <property type="match status" value="1"/>
</dbReference>
<keyword evidence="7" id="KW-1003">Cell membrane</keyword>
<evidence type="ECO:0000256" key="5">
    <source>
        <dbReference type="ARBA" id="ARBA00012451"/>
    </source>
</evidence>
<dbReference type="InterPro" id="IPR043129">
    <property type="entry name" value="ATPase_NBD"/>
</dbReference>
<evidence type="ECO:0000256" key="6">
    <source>
        <dbReference type="ARBA" id="ARBA00020416"/>
    </source>
</evidence>
<evidence type="ECO:0000256" key="1">
    <source>
        <dbReference type="ARBA" id="ARBA00001946"/>
    </source>
</evidence>
<dbReference type="SUPFAM" id="SSF109604">
    <property type="entry name" value="HD-domain/PDEase-like"/>
    <property type="match status" value="1"/>
</dbReference>
<dbReference type="GO" id="GO:0004309">
    <property type="term" value="F:exopolyphosphatase activity"/>
    <property type="evidence" value="ECO:0007669"/>
    <property type="project" value="UniProtKB-EC"/>
</dbReference>
<comment type="catalytic activity">
    <reaction evidence="10">
        <text>[phosphate](n) + H2O = [phosphate](n-1) + phosphate + H(+)</text>
        <dbReference type="Rhea" id="RHEA:21528"/>
        <dbReference type="Rhea" id="RHEA-COMP:9859"/>
        <dbReference type="Rhea" id="RHEA-COMP:14279"/>
        <dbReference type="ChEBI" id="CHEBI:15377"/>
        <dbReference type="ChEBI" id="CHEBI:15378"/>
        <dbReference type="ChEBI" id="CHEBI:16838"/>
        <dbReference type="ChEBI" id="CHEBI:43474"/>
        <dbReference type="EC" id="3.6.1.11"/>
    </reaction>
</comment>
<dbReference type="InterPro" id="IPR050273">
    <property type="entry name" value="GppA/Ppx_hydrolase"/>
</dbReference>
<dbReference type="PANTHER" id="PTHR30005:SF14">
    <property type="entry name" value="EXOPOLYPHOSPHATASE"/>
    <property type="match status" value="1"/>
</dbReference>